<proteinExistence type="predicted"/>
<evidence type="ECO:0000313" key="2">
    <source>
        <dbReference type="Proteomes" id="UP000188320"/>
    </source>
</evidence>
<sequence length="302" mass="34787">MWSLHLALMNAAVHLCITEILYLEYFNNDLWRVQVAKMLSISYSLEGVKILEWGYANIPIQCMDLNLHFLVCWICLTLINAAYITDHPKYTEIVEGRDFVSMLLEKLEPKFQRGGEFYKFFTQIIKTKQHFHNINRMVNPVPSIIVNSAITEEDLDPWFIIGSPPCAGSGCCLLANNNIALRVLSLTYYIDHPSALNDFGSVEGFTDLLHSFSAALDFSHKKSAICKRINGQEKRKTPNSIYMLIERNDDISDKNTRTLNIRKPPEYYLWSKRSTRASTKSLFRLLFPKRRVAGCDIDYSLN</sequence>
<gene>
    <name evidence="1" type="ORF">AX774_g1447</name>
</gene>
<evidence type="ECO:0000313" key="1">
    <source>
        <dbReference type="EMBL" id="OMH85017.1"/>
    </source>
</evidence>
<dbReference type="EMBL" id="LSSK01000120">
    <property type="protein sequence ID" value="OMH85017.1"/>
    <property type="molecule type" value="Genomic_DNA"/>
</dbReference>
<comment type="caution">
    <text evidence="1">The sequence shown here is derived from an EMBL/GenBank/DDBJ whole genome shotgun (WGS) entry which is preliminary data.</text>
</comment>
<accession>A0A1R1PVM4</accession>
<name>A0A1R1PVM4_ZANCU</name>
<keyword evidence="2" id="KW-1185">Reference proteome</keyword>
<organism evidence="1 2">
    <name type="scientific">Zancudomyces culisetae</name>
    <name type="common">Gut fungus</name>
    <name type="synonym">Smittium culisetae</name>
    <dbReference type="NCBI Taxonomy" id="1213189"/>
    <lineage>
        <taxon>Eukaryota</taxon>
        <taxon>Fungi</taxon>
        <taxon>Fungi incertae sedis</taxon>
        <taxon>Zoopagomycota</taxon>
        <taxon>Kickxellomycotina</taxon>
        <taxon>Harpellomycetes</taxon>
        <taxon>Harpellales</taxon>
        <taxon>Legeriomycetaceae</taxon>
        <taxon>Zancudomyces</taxon>
    </lineage>
</organism>
<protein>
    <submittedName>
        <fullName evidence="1">Uncharacterized protein</fullName>
    </submittedName>
</protein>
<reference evidence="2" key="1">
    <citation type="submission" date="2017-01" db="EMBL/GenBank/DDBJ databases">
        <authorList>
            <person name="Wang Y."/>
            <person name="White M."/>
            <person name="Kvist S."/>
            <person name="Moncalvo J.-M."/>
        </authorList>
    </citation>
    <scope>NUCLEOTIDE SEQUENCE [LARGE SCALE GENOMIC DNA]</scope>
    <source>
        <strain evidence="2">COL-18-3</strain>
    </source>
</reference>
<dbReference type="AlphaFoldDB" id="A0A1R1PVM4"/>
<dbReference type="Proteomes" id="UP000188320">
    <property type="component" value="Unassembled WGS sequence"/>
</dbReference>